<sequence>MKEAQAAVNKMNIQAPPLKGKADLAEFAGKGNHLPPKAAEEVGKVTAKDKPTDLDFYKCATEVETALKVKGRDVEIIGFRQAPPRTAQRQPGAMEPFATGWHVVVHDKKTDRFIDPLAGARACLLMSTVNRGETTSVVNGANSADSNSGMRWDIQVFSDLL</sequence>
<name>A0A6C2YV07_9BACT</name>
<dbReference type="InParanoid" id="A0A6C2YV07"/>
<gene>
    <name evidence="1" type="ORF">GMBLW1_39960</name>
</gene>
<dbReference type="KEGG" id="tim:GMBLW1_39960"/>
<accession>A0A6C2YV07</accession>
<proteinExistence type="predicted"/>
<organism evidence="1">
    <name type="scientific">Tuwongella immobilis</name>
    <dbReference type="NCBI Taxonomy" id="692036"/>
    <lineage>
        <taxon>Bacteria</taxon>
        <taxon>Pseudomonadati</taxon>
        <taxon>Planctomycetota</taxon>
        <taxon>Planctomycetia</taxon>
        <taxon>Gemmatales</taxon>
        <taxon>Gemmataceae</taxon>
        <taxon>Tuwongella</taxon>
    </lineage>
</organism>
<evidence type="ECO:0000313" key="1">
    <source>
        <dbReference type="EMBL" id="VIP05197.1"/>
    </source>
</evidence>
<dbReference type="EMBL" id="LR593887">
    <property type="protein sequence ID" value="VTS07750.1"/>
    <property type="molecule type" value="Genomic_DNA"/>
</dbReference>
<dbReference type="AlphaFoldDB" id="A0A6C2YV07"/>
<reference evidence="1" key="1">
    <citation type="submission" date="2019-04" db="EMBL/GenBank/DDBJ databases">
        <authorList>
            <consortium name="Science for Life Laboratories"/>
        </authorList>
    </citation>
    <scope>NUCLEOTIDE SEQUENCE</scope>
    <source>
        <strain evidence="1">MBLW1</strain>
    </source>
</reference>
<dbReference type="RefSeq" id="WP_162660263.1">
    <property type="nucleotide sequence ID" value="NZ_LR593887.1"/>
</dbReference>
<dbReference type="EMBL" id="LR586016">
    <property type="protein sequence ID" value="VIP05197.1"/>
    <property type="molecule type" value="Genomic_DNA"/>
</dbReference>
<dbReference type="Proteomes" id="UP000464378">
    <property type="component" value="Chromosome"/>
</dbReference>
<evidence type="ECO:0000313" key="2">
    <source>
        <dbReference type="Proteomes" id="UP000464378"/>
    </source>
</evidence>
<protein>
    <submittedName>
        <fullName evidence="1">Uncharacterized protein</fullName>
    </submittedName>
</protein>
<keyword evidence="2" id="KW-1185">Reference proteome</keyword>